<accession>A0A399F4K2</accession>
<organism evidence="3 4">
    <name type="scientific">Calidithermus terrae</name>
    <dbReference type="NCBI Taxonomy" id="1408545"/>
    <lineage>
        <taxon>Bacteria</taxon>
        <taxon>Thermotogati</taxon>
        <taxon>Deinococcota</taxon>
        <taxon>Deinococci</taxon>
        <taxon>Thermales</taxon>
        <taxon>Thermaceae</taxon>
        <taxon>Calidithermus</taxon>
    </lineage>
</organism>
<evidence type="ECO:0000313" key="3">
    <source>
        <dbReference type="EMBL" id="RIH90980.1"/>
    </source>
</evidence>
<protein>
    <recommendedName>
        <fullName evidence="2">Swt1-like HEPN domain-containing protein</fullName>
    </recommendedName>
</protein>
<gene>
    <name evidence="3" type="ORF">Mterra_00060</name>
</gene>
<dbReference type="InterPro" id="IPR041650">
    <property type="entry name" value="HEPN_Swt1"/>
</dbReference>
<dbReference type="Proteomes" id="UP000265715">
    <property type="component" value="Unassembled WGS sequence"/>
</dbReference>
<dbReference type="RefSeq" id="WP_119313343.1">
    <property type="nucleotide sequence ID" value="NZ_QXDL01000001.1"/>
</dbReference>
<dbReference type="OrthoDB" id="9757917at2"/>
<sequence length="1117" mass="124674">MALTNAERVGKALELLNKGLQPFVEREMQTAYGDRWLAEAVEALRESKVVVQGRESWDSQALLNLMSNRWMEVFKRTLGRTERGIVGELREARNRWAHQEPFSTDDAYRTLDSVHRLLEAVSAPEAAEVERQKNELLRLKFEEQARNVVRRTATVAVEGQPRAGLLPWREVVTPHPDVARGTYLAAEFAADLWKVHAGEGASSEYADPVEFFRRTYLTEGLRHLLVTALKRLSGTGGEPVVELQTNFGGGKTHSMLALYHLFSGARPQELPGLEEVLAKAGVTKVPRVNRVVLVGTRISPGQPVVKPDGTVVRTLWGELAYQLGEAEGGKGPEAYAMVREADETATNPGDALAKLFKRYGPALVLIDEWVAYARQLHDEADLPGGSFETHFTFAQALSEVVAASPDTMLVVSIPASDTSGRGALDIEVGGERGRLALQRLKNAIGRIHSPWRPATSDESFEIVRRRLFEPIPSEMLPQRDAVVKAFMEMYRAQPGEFPPETREADYERKLKAAYPIHPELFERLYTDWSSLEKFQRTRGVLRLMAAVIHELWEREDRSLMILPANVPLDASAVQSELTRYLEDNWVPIIERDVDGPDSLPLRLDRENAANLGRYSAARRVARTLYMGSAPTLKADNRGLEDRNIKLGCVQPGETVATFGDALRRLTDQATHLYVNGQRYWFSTQPSVTRLAQERAERLDGALAAEEIVRRLREELRSRGDFPRVHVAPESTADVPDDLEAALVVLGPEYTYSRGDKERDAFGQAPPQQFLKSRGSRDRVYKNTLTFLAADSSRLSDLEQAARMYLAWRSIEQDGNNGLLNLDNFQRSQTRTKCGEAEAAIKARIPETYIWLLVPSQERTSILPRWDEYRLSGTEPLAVRAAKKLKNDGLLETRLAGTLLRREMDNIPLWRGDHVSVRQLVEDFASYLYLPRLRDPQVLLEAIREGLGSLNWSIETFAYADAWDAAKGRYLGLKAGEAVAPSATSGGLLIRPEVALKQLEAERPVSPPTPPPGAPRESQPGPGSESGPPPSVEPKPAKAKTANRFYASVKLDPHRLSRDADQIAREVLQHLLLLEDAEAEVTLEIQVRVPGGVGESTARTVLENARTLKFNTADFEEE</sequence>
<name>A0A399F4K2_9DEIN</name>
<dbReference type="EMBL" id="QXDL01000001">
    <property type="protein sequence ID" value="RIH90980.1"/>
    <property type="molecule type" value="Genomic_DNA"/>
</dbReference>
<feature type="compositionally biased region" description="Pro residues" evidence="1">
    <location>
        <begin position="1004"/>
        <end position="1013"/>
    </location>
</feature>
<feature type="compositionally biased region" description="Low complexity" evidence="1">
    <location>
        <begin position="1014"/>
        <end position="1025"/>
    </location>
</feature>
<dbReference type="Pfam" id="PF18731">
    <property type="entry name" value="HEPN_Swt1"/>
    <property type="match status" value="1"/>
</dbReference>
<keyword evidence="4" id="KW-1185">Reference proteome</keyword>
<comment type="caution">
    <text evidence="3">The sequence shown here is derived from an EMBL/GenBank/DDBJ whole genome shotgun (WGS) entry which is preliminary data.</text>
</comment>
<proteinExistence type="predicted"/>
<evidence type="ECO:0000313" key="4">
    <source>
        <dbReference type="Proteomes" id="UP000265715"/>
    </source>
</evidence>
<dbReference type="InterPro" id="IPR007555">
    <property type="entry name" value="DUF499"/>
</dbReference>
<dbReference type="AlphaFoldDB" id="A0A399F4K2"/>
<dbReference type="Pfam" id="PF04465">
    <property type="entry name" value="DUF499"/>
    <property type="match status" value="1"/>
</dbReference>
<evidence type="ECO:0000259" key="2">
    <source>
        <dbReference type="Pfam" id="PF18731"/>
    </source>
</evidence>
<feature type="domain" description="Swt1-like HEPN" evidence="2">
    <location>
        <begin position="11"/>
        <end position="122"/>
    </location>
</feature>
<reference evidence="3 4" key="1">
    <citation type="submission" date="2018-08" db="EMBL/GenBank/DDBJ databases">
        <title>Meiothermus terrae DSM 26712 genome sequencing project.</title>
        <authorList>
            <person name="Da Costa M.S."/>
            <person name="Albuquerque L."/>
            <person name="Raposo P."/>
            <person name="Froufe H.J.C."/>
            <person name="Barroso C.S."/>
            <person name="Egas C."/>
        </authorList>
    </citation>
    <scope>NUCLEOTIDE SEQUENCE [LARGE SCALE GENOMIC DNA]</scope>
    <source>
        <strain evidence="3 4">DSM 26712</strain>
    </source>
</reference>
<evidence type="ECO:0000256" key="1">
    <source>
        <dbReference type="SAM" id="MobiDB-lite"/>
    </source>
</evidence>
<feature type="region of interest" description="Disordered" evidence="1">
    <location>
        <begin position="1001"/>
        <end position="1038"/>
    </location>
</feature>